<reference evidence="3" key="1">
    <citation type="submission" date="2020-06" db="EMBL/GenBank/DDBJ databases">
        <title>Draft genomic sequecing of Geomonas sp. Red745.</title>
        <authorList>
            <person name="Itoh H."/>
            <person name="Xu Z.X."/>
            <person name="Ushijima N."/>
            <person name="Masuda Y."/>
            <person name="Shiratori Y."/>
            <person name="Senoo K."/>
        </authorList>
    </citation>
    <scope>NUCLEOTIDE SEQUENCE [LARGE SCALE GENOMIC DNA]</scope>
    <source>
        <strain evidence="3">Red745</strain>
    </source>
</reference>
<feature type="compositionally biased region" description="Basic and acidic residues" evidence="1">
    <location>
        <begin position="28"/>
        <end position="38"/>
    </location>
</feature>
<accession>A0A6V8N505</accession>
<evidence type="ECO:0000256" key="1">
    <source>
        <dbReference type="SAM" id="MobiDB-lite"/>
    </source>
</evidence>
<feature type="region of interest" description="Disordered" evidence="1">
    <location>
        <begin position="1"/>
        <end position="38"/>
    </location>
</feature>
<gene>
    <name evidence="2" type="ORF">GMLC_02820</name>
</gene>
<name>A0A6V8N505_9BACT</name>
<dbReference type="EMBL" id="BLXZ01000001">
    <property type="protein sequence ID" value="GFO66703.1"/>
    <property type="molecule type" value="Genomic_DNA"/>
</dbReference>
<dbReference type="Gene3D" id="1.25.40.10">
    <property type="entry name" value="Tetratricopeptide repeat domain"/>
    <property type="match status" value="1"/>
</dbReference>
<dbReference type="InterPro" id="IPR011990">
    <property type="entry name" value="TPR-like_helical_dom_sf"/>
</dbReference>
<organism evidence="2 3">
    <name type="scientific">Geomonas limicola</name>
    <dbReference type="NCBI Taxonomy" id="2740186"/>
    <lineage>
        <taxon>Bacteria</taxon>
        <taxon>Pseudomonadati</taxon>
        <taxon>Thermodesulfobacteriota</taxon>
        <taxon>Desulfuromonadia</taxon>
        <taxon>Geobacterales</taxon>
        <taxon>Geobacteraceae</taxon>
        <taxon>Geomonas</taxon>
    </lineage>
</organism>
<dbReference type="RefSeq" id="WP_183359239.1">
    <property type="nucleotide sequence ID" value="NZ_BLXZ01000001.1"/>
</dbReference>
<evidence type="ECO:0000313" key="3">
    <source>
        <dbReference type="Proteomes" id="UP000587586"/>
    </source>
</evidence>
<comment type="caution">
    <text evidence="2">The sequence shown here is derived from an EMBL/GenBank/DDBJ whole genome shotgun (WGS) entry which is preliminary data.</text>
</comment>
<evidence type="ECO:0000313" key="2">
    <source>
        <dbReference type="EMBL" id="GFO66703.1"/>
    </source>
</evidence>
<dbReference type="AlphaFoldDB" id="A0A6V8N505"/>
<dbReference type="Pfam" id="PF14559">
    <property type="entry name" value="TPR_19"/>
    <property type="match status" value="1"/>
</dbReference>
<protein>
    <submittedName>
        <fullName evidence="2">Uncharacterized protein</fullName>
    </submittedName>
</protein>
<proteinExistence type="predicted"/>
<sequence length="494" mass="55016">MGIFSKFFGQKPDPVKPQEPSPLTQSAARKEAPAPADEARTIKVFDETGRELFISRNQWLDNVLLTDLERHRDQSDELHGLLVKALDDGFGAEIVPYAEHLFHTDLLPSRGTLLLAQVYLANDRPEDAQLLLEEYLDEEGEDSDILTMLAKVQLQLDNREAAEASLVAALEVEPDLDDARCLLQELQREHEEETVDPASFPATETGLTTLTIEGPLWMRQRSPFARLLGLKSTGAPRFMVIGSTVVGDQAAQEGPADHLSRAVPLLLAEVIHIASDAVGVALIPWRQREGFARFGTPCSDEVLCRMAGSEGDVPDFVIGVTIDRSSPEGKLEVSLIRAADAERLAEKAIPCNDGSGEWIYELCTEMSKLLSAKVGVRMASAPSWYYLPVEAYVADYLVRLEQQLRLSCLNLDFLEGAVLRGEREILDGVFRLCLDQPRNPTVRMLYAQTLRLMRKARPEFLAPYRERADRLQRDYPVAREISVLVDGALHNVFG</sequence>
<dbReference type="Proteomes" id="UP000587586">
    <property type="component" value="Unassembled WGS sequence"/>
</dbReference>
<dbReference type="SUPFAM" id="SSF48452">
    <property type="entry name" value="TPR-like"/>
    <property type="match status" value="1"/>
</dbReference>
<keyword evidence="3" id="KW-1185">Reference proteome</keyword>